<dbReference type="RefSeq" id="WP_089911494.1">
    <property type="nucleotide sequence ID" value="NZ_FOBB01000002.1"/>
</dbReference>
<dbReference type="EMBL" id="FOBB01000002">
    <property type="protein sequence ID" value="SEL77922.1"/>
    <property type="molecule type" value="Genomic_DNA"/>
</dbReference>
<keyword evidence="2" id="KW-1185">Reference proteome</keyword>
<protein>
    <submittedName>
        <fullName evidence="1">Uncharacterized protein</fullName>
    </submittedName>
</protein>
<organism evidence="1 2">
    <name type="scientific">Chitinophaga rupis</name>
    <dbReference type="NCBI Taxonomy" id="573321"/>
    <lineage>
        <taxon>Bacteria</taxon>
        <taxon>Pseudomonadati</taxon>
        <taxon>Bacteroidota</taxon>
        <taxon>Chitinophagia</taxon>
        <taxon>Chitinophagales</taxon>
        <taxon>Chitinophagaceae</taxon>
        <taxon>Chitinophaga</taxon>
    </lineage>
</organism>
<sequence length="108" mass="12435">MNFDEIFDKLIKDITTLAKSTVKNYSEAAVKDGKQFIQESEEKLKRWTLLLASKQLTTEDFEWLVMSQKDLAQMEALKQSGLALARIDAFRMSMLNLIIDTVFSIIKI</sequence>
<reference evidence="1 2" key="1">
    <citation type="submission" date="2016-10" db="EMBL/GenBank/DDBJ databases">
        <authorList>
            <person name="de Groot N.N."/>
        </authorList>
    </citation>
    <scope>NUCLEOTIDE SEQUENCE [LARGE SCALE GENOMIC DNA]</scope>
    <source>
        <strain evidence="1 2">DSM 21039</strain>
    </source>
</reference>
<dbReference type="STRING" id="573321.SAMN04488505_1021095"/>
<evidence type="ECO:0000313" key="1">
    <source>
        <dbReference type="EMBL" id="SEL77922.1"/>
    </source>
</evidence>
<dbReference type="AlphaFoldDB" id="A0A1H7SZ49"/>
<name>A0A1H7SZ49_9BACT</name>
<accession>A0A1H7SZ49</accession>
<dbReference type="OrthoDB" id="963481at2"/>
<evidence type="ECO:0000313" key="2">
    <source>
        <dbReference type="Proteomes" id="UP000198984"/>
    </source>
</evidence>
<dbReference type="Proteomes" id="UP000198984">
    <property type="component" value="Unassembled WGS sequence"/>
</dbReference>
<gene>
    <name evidence="1" type="ORF">SAMN04488505_1021095</name>
</gene>
<proteinExistence type="predicted"/>